<dbReference type="EMBL" id="JACICB010000003">
    <property type="protein sequence ID" value="MBB3704596.1"/>
    <property type="molecule type" value="Genomic_DNA"/>
</dbReference>
<dbReference type="Proteomes" id="UP000075755">
    <property type="component" value="Chromosome"/>
</dbReference>
<accession>A0AAC9AS40</accession>
<name>A0AAC9AS40_AMIAI</name>
<evidence type="ECO:0000313" key="1">
    <source>
        <dbReference type="EMBL" id="AMS42750.1"/>
    </source>
</evidence>
<dbReference type="KEGG" id="aak:AA2016_3830"/>
<evidence type="ECO:0000313" key="3">
    <source>
        <dbReference type="Proteomes" id="UP000075755"/>
    </source>
</evidence>
<evidence type="ECO:0000313" key="4">
    <source>
        <dbReference type="Proteomes" id="UP000577697"/>
    </source>
</evidence>
<proteinExistence type="predicted"/>
<dbReference type="Proteomes" id="UP000577697">
    <property type="component" value="Unassembled WGS sequence"/>
</dbReference>
<evidence type="ECO:0000313" key="2">
    <source>
        <dbReference type="EMBL" id="MBB3704596.1"/>
    </source>
</evidence>
<dbReference type="AlphaFoldDB" id="A0AAC9AS40"/>
<reference evidence="2 4" key="2">
    <citation type="submission" date="2020-08" db="EMBL/GenBank/DDBJ databases">
        <title>Genomic Encyclopedia of Type Strains, Phase IV (KMG-IV): sequencing the most valuable type-strain genomes for metagenomic binning, comparative biology and taxonomic classification.</title>
        <authorList>
            <person name="Goeker M."/>
        </authorList>
    </citation>
    <scope>NUCLEOTIDE SEQUENCE [LARGE SCALE GENOMIC DNA]</scope>
    <source>
        <strain evidence="2 4">DSM 10368</strain>
    </source>
</reference>
<reference evidence="1 3" key="1">
    <citation type="submission" date="2016-03" db="EMBL/GenBank/DDBJ databases">
        <title>Complete genome of Aminobacter aminovorans KCTC 2477.</title>
        <authorList>
            <person name="Kim K.M."/>
        </authorList>
    </citation>
    <scope>NUCLEOTIDE SEQUENCE [LARGE SCALE GENOMIC DNA]</scope>
    <source>
        <strain evidence="1 3">KCTC 2477</strain>
    </source>
</reference>
<sequence length="29" mass="3123">MTARFSANTGQNQILTLQKAITVNTDSAQ</sequence>
<organism evidence="1 3">
    <name type="scientific">Aminobacter aminovorans</name>
    <name type="common">Chelatobacter heintzii</name>
    <dbReference type="NCBI Taxonomy" id="83263"/>
    <lineage>
        <taxon>Bacteria</taxon>
        <taxon>Pseudomonadati</taxon>
        <taxon>Pseudomonadota</taxon>
        <taxon>Alphaproteobacteria</taxon>
        <taxon>Hyphomicrobiales</taxon>
        <taxon>Phyllobacteriaceae</taxon>
        <taxon>Aminobacter</taxon>
    </lineage>
</organism>
<keyword evidence="4" id="KW-1185">Reference proteome</keyword>
<protein>
    <submittedName>
        <fullName evidence="1">Uncharacterized protein</fullName>
    </submittedName>
</protein>
<gene>
    <name evidence="1" type="ORF">AA2016_3830</name>
    <name evidence="2" type="ORF">FHS67_000899</name>
</gene>
<dbReference type="EMBL" id="CP015005">
    <property type="protein sequence ID" value="AMS42750.1"/>
    <property type="molecule type" value="Genomic_DNA"/>
</dbReference>